<dbReference type="PRINTS" id="PR00314">
    <property type="entry name" value="CLATHRINADPT"/>
</dbReference>
<dbReference type="PROSITE" id="PS00991">
    <property type="entry name" value="CLAT_ADAPTOR_M_2"/>
    <property type="match status" value="1"/>
</dbReference>
<organism evidence="7 8">
    <name type="scientific">Ambispora leptoticha</name>
    <dbReference type="NCBI Taxonomy" id="144679"/>
    <lineage>
        <taxon>Eukaryota</taxon>
        <taxon>Fungi</taxon>
        <taxon>Fungi incertae sedis</taxon>
        <taxon>Mucoromycota</taxon>
        <taxon>Glomeromycotina</taxon>
        <taxon>Glomeromycetes</taxon>
        <taxon>Archaeosporales</taxon>
        <taxon>Ambisporaceae</taxon>
        <taxon>Ambispora</taxon>
    </lineage>
</organism>
<evidence type="ECO:0000256" key="3">
    <source>
        <dbReference type="ARBA" id="ARBA00022927"/>
    </source>
</evidence>
<evidence type="ECO:0000256" key="4">
    <source>
        <dbReference type="ARBA" id="ARBA00023136"/>
    </source>
</evidence>
<dbReference type="SUPFAM" id="SSF64356">
    <property type="entry name" value="SNARE-like"/>
    <property type="match status" value="1"/>
</dbReference>
<dbReference type="Gene3D" id="2.60.40.1170">
    <property type="entry name" value="Mu homology domain, subdomain B"/>
    <property type="match status" value="2"/>
</dbReference>
<comment type="subcellular location">
    <subcellularLocation>
        <location evidence="1">Endomembrane system</location>
    </subcellularLocation>
</comment>
<comment type="caution">
    <text evidence="7">The sequence shown here is derived from an EMBL/GenBank/DDBJ whole genome shotgun (WGS) entry which is preliminary data.</text>
</comment>
<dbReference type="GO" id="GO:0030131">
    <property type="term" value="C:clathrin adaptor complex"/>
    <property type="evidence" value="ECO:0007669"/>
    <property type="project" value="UniProtKB-UniRule"/>
</dbReference>
<feature type="domain" description="MHD" evidence="6">
    <location>
        <begin position="196"/>
        <end position="465"/>
    </location>
</feature>
<dbReference type="CDD" id="cd09250">
    <property type="entry name" value="AP-1_Mu1_Cterm"/>
    <property type="match status" value="1"/>
</dbReference>
<dbReference type="PANTHER" id="PTHR10529">
    <property type="entry name" value="AP COMPLEX SUBUNIT MU"/>
    <property type="match status" value="1"/>
</dbReference>
<comment type="similarity">
    <text evidence="5">Belongs to the adaptor complexes medium subunit family.</text>
</comment>
<dbReference type="GO" id="GO:0016192">
    <property type="term" value="P:vesicle-mediated transport"/>
    <property type="evidence" value="ECO:0007669"/>
    <property type="project" value="InterPro"/>
</dbReference>
<evidence type="ECO:0000259" key="6">
    <source>
        <dbReference type="PROSITE" id="PS51072"/>
    </source>
</evidence>
<reference evidence="7" key="1">
    <citation type="submission" date="2021-06" db="EMBL/GenBank/DDBJ databases">
        <authorList>
            <person name="Kallberg Y."/>
            <person name="Tangrot J."/>
            <person name="Rosling A."/>
        </authorList>
    </citation>
    <scope>NUCLEOTIDE SEQUENCE</scope>
    <source>
        <strain evidence="7">FL130A</strain>
    </source>
</reference>
<evidence type="ECO:0000313" key="7">
    <source>
        <dbReference type="EMBL" id="CAG8540335.1"/>
    </source>
</evidence>
<evidence type="ECO:0000256" key="1">
    <source>
        <dbReference type="ARBA" id="ARBA00004308"/>
    </source>
</evidence>
<keyword evidence="3 5" id="KW-0653">Protein transport</keyword>
<dbReference type="InterPro" id="IPR036168">
    <property type="entry name" value="AP2_Mu_C_sf"/>
</dbReference>
<name>A0A9N9FKS0_9GLOM</name>
<dbReference type="InterPro" id="IPR011012">
    <property type="entry name" value="Longin-like_dom_sf"/>
</dbReference>
<protein>
    <submittedName>
        <fullName evidence="7">13539_t:CDS:1</fullName>
    </submittedName>
</protein>
<dbReference type="InterPro" id="IPR050431">
    <property type="entry name" value="Adaptor_comp_med_subunit"/>
</dbReference>
<keyword evidence="8" id="KW-1185">Reference proteome</keyword>
<proteinExistence type="inferred from homology"/>
<dbReference type="GO" id="GO:0012505">
    <property type="term" value="C:endomembrane system"/>
    <property type="evidence" value="ECO:0007669"/>
    <property type="project" value="UniProtKB-SubCell"/>
</dbReference>
<dbReference type="PROSITE" id="PS51072">
    <property type="entry name" value="MHD"/>
    <property type="match status" value="1"/>
</dbReference>
<dbReference type="InterPro" id="IPR001392">
    <property type="entry name" value="Clathrin_mu"/>
</dbReference>
<dbReference type="AlphaFoldDB" id="A0A9N9FKS0"/>
<gene>
    <name evidence="7" type="ORF">ALEPTO_LOCUS5377</name>
</gene>
<accession>A0A9N9FKS0</accession>
<dbReference type="PIRSF" id="PIRSF005992">
    <property type="entry name" value="Clathrin_mu"/>
    <property type="match status" value="1"/>
</dbReference>
<dbReference type="InterPro" id="IPR028565">
    <property type="entry name" value="MHD"/>
</dbReference>
<dbReference type="CDD" id="cd14835">
    <property type="entry name" value="AP1_Mu_N"/>
    <property type="match status" value="1"/>
</dbReference>
<dbReference type="InterPro" id="IPR018240">
    <property type="entry name" value="Clathrin_mu_CS"/>
</dbReference>
<evidence type="ECO:0000313" key="8">
    <source>
        <dbReference type="Proteomes" id="UP000789508"/>
    </source>
</evidence>
<dbReference type="FunFam" id="3.30.450.60:FF:000002">
    <property type="entry name" value="AP-2 complex subunit mu, putative"/>
    <property type="match status" value="1"/>
</dbReference>
<dbReference type="SUPFAM" id="SSF49447">
    <property type="entry name" value="Second domain of Mu2 adaptin subunit (ap50) of ap2 adaptor"/>
    <property type="match status" value="1"/>
</dbReference>
<dbReference type="EMBL" id="CAJVPS010001499">
    <property type="protein sequence ID" value="CAG8540335.1"/>
    <property type="molecule type" value="Genomic_DNA"/>
</dbReference>
<dbReference type="Gene3D" id="3.30.450.60">
    <property type="match status" value="1"/>
</dbReference>
<dbReference type="Pfam" id="PF00928">
    <property type="entry name" value="Adap_comp_sub"/>
    <property type="match status" value="1"/>
</dbReference>
<evidence type="ECO:0000256" key="2">
    <source>
        <dbReference type="ARBA" id="ARBA00022448"/>
    </source>
</evidence>
<keyword evidence="2 5" id="KW-0813">Transport</keyword>
<evidence type="ECO:0000256" key="5">
    <source>
        <dbReference type="PIRNR" id="PIRNR005992"/>
    </source>
</evidence>
<sequence>MASAVFVLDLKGKVLISRNYRGDIPMSAVEKFMPLVLEAEEEQQAPTPCFTHEGINYLYIRHNNLYCILFKKEDIHRSLRYFASSTINLLHLLKTVLALTKKNSNATTILLFLHKLTEVFTEYFKELEEESIRDNFVIIYELLDEMMDFGYPQTTETKILQEYITQESHKLEIQVRPPMAVTNAVSWRSENIKYRKNEVFLDVIESVNLLVNANGNVLRSEILGVIKMKCYLTGMPELRLGLNDKVMFESTGRSPTRGKAIEMEDVKFHQCVRLSRFENDRTISFIPPDGGFELMSYRLNTQVKPLIWVEAQVENYTGSRIEYTIKAKAQFKRRSTANNVEIYVPVPDDADTPKFGNSIGSVHYAPEKSAIVWKIKQFQGGKDFTMRAHFGLPSHCLLISRLHAYICPKIVEDPEKKPPIGVKFEIPYFTTSGIQVRYLKIVEKSGYQALPWVRYITQNGDYQLRMPESIKNNKMSFI</sequence>
<dbReference type="Proteomes" id="UP000789508">
    <property type="component" value="Unassembled WGS sequence"/>
</dbReference>
<dbReference type="GO" id="GO:0006886">
    <property type="term" value="P:intracellular protein transport"/>
    <property type="evidence" value="ECO:0007669"/>
    <property type="project" value="UniProtKB-UniRule"/>
</dbReference>
<keyword evidence="4" id="KW-0472">Membrane</keyword>
<dbReference type="OrthoDB" id="10259133at2759"/>